<reference evidence="3" key="2">
    <citation type="submission" date="2025-08" db="UniProtKB">
        <authorList>
            <consortium name="Ensembl"/>
        </authorList>
    </citation>
    <scope>IDENTIFICATION</scope>
</reference>
<keyword evidence="4" id="KW-1185">Reference proteome</keyword>
<dbReference type="AlphaFoldDB" id="A0A3P9CK40"/>
<evidence type="ECO:0000256" key="1">
    <source>
        <dbReference type="ARBA" id="ARBA00010422"/>
    </source>
</evidence>
<protein>
    <submittedName>
        <fullName evidence="3">Glycogen synthase kinase binding protein</fullName>
    </submittedName>
</protein>
<dbReference type="Ensembl" id="ENSMZET00005023420.1">
    <property type="protein sequence ID" value="ENSMZEP00005022670.1"/>
    <property type="gene ID" value="ENSMZEG00005016971.1"/>
</dbReference>
<dbReference type="PANTHER" id="PTHR35154:SF3">
    <property type="entry name" value="GBP PROTEIN"/>
    <property type="match status" value="1"/>
</dbReference>
<dbReference type="STRING" id="106582.ENSMZEP00005022670"/>
<feature type="region of interest" description="Disordered" evidence="2">
    <location>
        <begin position="80"/>
        <end position="100"/>
    </location>
</feature>
<evidence type="ECO:0000313" key="3">
    <source>
        <dbReference type="Ensembl" id="ENSMZEP00005022670.1"/>
    </source>
</evidence>
<evidence type="ECO:0000256" key="2">
    <source>
        <dbReference type="SAM" id="MobiDB-lite"/>
    </source>
</evidence>
<dbReference type="Pfam" id="PF05350">
    <property type="entry name" value="GSK-3_bind"/>
    <property type="match status" value="2"/>
</dbReference>
<sequence>MPCRKHDYLLLEQSVTVDSAEVDALVTRIGEALQLHGSAQTPVSVSRLHGLAGGPGTKPASGGAGAPAQARTGCCMRLRSRRGPRAGGRPSPYGVSGSGDSDWDRIRPWNRKRLGGTEDDPHRLLQELLLSGNLIKEAVRRLQLSDVPQFTDHITVTLWSSW</sequence>
<dbReference type="PANTHER" id="PTHR35154">
    <property type="entry name" value="GBP PROTEIN"/>
    <property type="match status" value="1"/>
</dbReference>
<name>A0A3P9CK40_9CICH</name>
<feature type="region of interest" description="Disordered" evidence="2">
    <location>
        <begin position="52"/>
        <end position="71"/>
    </location>
</feature>
<proteinExistence type="inferred from homology"/>
<evidence type="ECO:0000313" key="4">
    <source>
        <dbReference type="Proteomes" id="UP000265160"/>
    </source>
</evidence>
<dbReference type="InterPro" id="IPR008014">
    <property type="entry name" value="GSK3-bd"/>
</dbReference>
<reference evidence="3" key="3">
    <citation type="submission" date="2025-09" db="UniProtKB">
        <authorList>
            <consortium name="Ensembl"/>
        </authorList>
    </citation>
    <scope>IDENTIFICATION</scope>
</reference>
<dbReference type="GO" id="GO:0005737">
    <property type="term" value="C:cytoplasm"/>
    <property type="evidence" value="ECO:0007669"/>
    <property type="project" value="TreeGrafter"/>
</dbReference>
<reference evidence="3 4" key="1">
    <citation type="journal article" date="2014" name="Nature">
        <title>The genomic substrate for adaptive radiation in African cichlid fish.</title>
        <authorList>
            <person name="Brawand D."/>
            <person name="Wagner C.E."/>
            <person name="Li Y.I."/>
            <person name="Malinsky M."/>
            <person name="Keller I."/>
            <person name="Fan S."/>
            <person name="Simakov O."/>
            <person name="Ng A.Y."/>
            <person name="Lim Z.W."/>
            <person name="Bezault E."/>
            <person name="Turner-Maier J."/>
            <person name="Johnson J."/>
            <person name="Alcazar R."/>
            <person name="Noh H.J."/>
            <person name="Russell P."/>
            <person name="Aken B."/>
            <person name="Alfoldi J."/>
            <person name="Amemiya C."/>
            <person name="Azzouzi N."/>
            <person name="Baroiller J.F."/>
            <person name="Barloy-Hubler F."/>
            <person name="Berlin A."/>
            <person name="Bloomquist R."/>
            <person name="Carleton K.L."/>
            <person name="Conte M.A."/>
            <person name="D'Cotta H."/>
            <person name="Eshel O."/>
            <person name="Gaffney L."/>
            <person name="Galibert F."/>
            <person name="Gante H.F."/>
            <person name="Gnerre S."/>
            <person name="Greuter L."/>
            <person name="Guyon R."/>
            <person name="Haddad N.S."/>
            <person name="Haerty W."/>
            <person name="Harris R.M."/>
            <person name="Hofmann H.A."/>
            <person name="Hourlier T."/>
            <person name="Hulata G."/>
            <person name="Jaffe D.B."/>
            <person name="Lara M."/>
            <person name="Lee A.P."/>
            <person name="MacCallum I."/>
            <person name="Mwaiko S."/>
            <person name="Nikaido M."/>
            <person name="Nishihara H."/>
            <person name="Ozouf-Costaz C."/>
            <person name="Penman D.J."/>
            <person name="Przybylski D."/>
            <person name="Rakotomanga M."/>
            <person name="Renn S.C.P."/>
            <person name="Ribeiro F.J."/>
            <person name="Ron M."/>
            <person name="Salzburger W."/>
            <person name="Sanchez-Pulido L."/>
            <person name="Santos M.E."/>
            <person name="Searle S."/>
            <person name="Sharpe T."/>
            <person name="Swofford R."/>
            <person name="Tan F.J."/>
            <person name="Williams L."/>
            <person name="Young S."/>
            <person name="Yin S."/>
            <person name="Okada N."/>
            <person name="Kocher T.D."/>
            <person name="Miska E.A."/>
            <person name="Lander E.S."/>
            <person name="Venkatesh B."/>
            <person name="Fernald R.D."/>
            <person name="Meyer A."/>
            <person name="Ponting C.P."/>
            <person name="Streelman J.T."/>
            <person name="Lindblad-Toh K."/>
            <person name="Seehausen O."/>
            <person name="Di Palma F."/>
        </authorList>
    </citation>
    <scope>NUCLEOTIDE SEQUENCE</scope>
</reference>
<comment type="similarity">
    <text evidence="1">Belongs to the GSK-3-binding protein family.</text>
</comment>
<feature type="compositionally biased region" description="Low complexity" evidence="2">
    <location>
        <begin position="57"/>
        <end position="70"/>
    </location>
</feature>
<dbReference type="GeneTree" id="ENSGT00730000112261"/>
<dbReference type="Proteomes" id="UP000265160">
    <property type="component" value="LG11"/>
</dbReference>
<organism evidence="3 4">
    <name type="scientific">Maylandia zebra</name>
    <name type="common">zebra mbuna</name>
    <dbReference type="NCBI Taxonomy" id="106582"/>
    <lineage>
        <taxon>Eukaryota</taxon>
        <taxon>Metazoa</taxon>
        <taxon>Chordata</taxon>
        <taxon>Craniata</taxon>
        <taxon>Vertebrata</taxon>
        <taxon>Euteleostomi</taxon>
        <taxon>Actinopterygii</taxon>
        <taxon>Neopterygii</taxon>
        <taxon>Teleostei</taxon>
        <taxon>Neoteleostei</taxon>
        <taxon>Acanthomorphata</taxon>
        <taxon>Ovalentaria</taxon>
        <taxon>Cichlomorphae</taxon>
        <taxon>Cichliformes</taxon>
        <taxon>Cichlidae</taxon>
        <taxon>African cichlids</taxon>
        <taxon>Pseudocrenilabrinae</taxon>
        <taxon>Haplochromini</taxon>
        <taxon>Maylandia</taxon>
        <taxon>Maylandia zebra complex</taxon>
    </lineage>
</organism>
<accession>A0A3P9CK40</accession>